<proteinExistence type="predicted"/>
<gene>
    <name evidence="1" type="ORF">JDV76_03525</name>
</gene>
<keyword evidence="2" id="KW-1185">Reference proteome</keyword>
<sequence length="130" mass="14634">MTEPASQYIPAGYFLISPGHARIVRLLINEVRRFKGREGVTTNQEVFELERTLKRDPILTTSHRNNVTDETHLYEFIDTKKAADILGITPHGAAELARRGTVTGHKDGGQWLLASDEVQARAERRRNQAA</sequence>
<organism evidence="1 2">
    <name type="scientific">Corynebacterium marambiense</name>
    <dbReference type="NCBI Taxonomy" id="2765364"/>
    <lineage>
        <taxon>Bacteria</taxon>
        <taxon>Bacillati</taxon>
        <taxon>Actinomycetota</taxon>
        <taxon>Actinomycetes</taxon>
        <taxon>Mycobacteriales</taxon>
        <taxon>Corynebacteriaceae</taxon>
        <taxon>Corynebacterium</taxon>
    </lineage>
</organism>
<reference evidence="1 2" key="1">
    <citation type="submission" date="2020-12" db="EMBL/GenBank/DDBJ databases">
        <title>Genome public.</title>
        <authorList>
            <person name="Sun Q."/>
        </authorList>
    </citation>
    <scope>NUCLEOTIDE SEQUENCE [LARGE SCALE GENOMIC DNA]</scope>
    <source>
        <strain evidence="1 2">CCM 8864</strain>
    </source>
</reference>
<protein>
    <submittedName>
        <fullName evidence="1">Helix-turn-helix domain-containing protein</fullName>
    </submittedName>
</protein>
<accession>A0ABS0VTE0</accession>
<dbReference type="RefSeq" id="WP_198735505.1">
    <property type="nucleotide sequence ID" value="NZ_JAEIOT010000005.1"/>
</dbReference>
<name>A0ABS0VTE0_9CORY</name>
<evidence type="ECO:0000313" key="2">
    <source>
        <dbReference type="Proteomes" id="UP000625574"/>
    </source>
</evidence>
<dbReference type="Proteomes" id="UP000625574">
    <property type="component" value="Unassembled WGS sequence"/>
</dbReference>
<comment type="caution">
    <text evidence="1">The sequence shown here is derived from an EMBL/GenBank/DDBJ whole genome shotgun (WGS) entry which is preliminary data.</text>
</comment>
<evidence type="ECO:0000313" key="1">
    <source>
        <dbReference type="EMBL" id="MBI9000041.1"/>
    </source>
</evidence>
<dbReference type="EMBL" id="JAEIOT010000005">
    <property type="protein sequence ID" value="MBI9000041.1"/>
    <property type="molecule type" value="Genomic_DNA"/>
</dbReference>